<dbReference type="NCBIfam" id="NF007292">
    <property type="entry name" value="PRK09764.1"/>
    <property type="match status" value="1"/>
</dbReference>
<accession>A0ABV6C6Y2</accession>
<dbReference type="CDD" id="cd07377">
    <property type="entry name" value="WHTH_GntR"/>
    <property type="match status" value="1"/>
</dbReference>
<keyword evidence="6" id="KW-1185">Reference proteome</keyword>
<dbReference type="PANTHER" id="PTHR44846">
    <property type="entry name" value="MANNOSYL-D-GLYCERATE TRANSPORT/METABOLISM SYSTEM REPRESSOR MNGR-RELATED"/>
    <property type="match status" value="1"/>
</dbReference>
<dbReference type="InterPro" id="IPR028978">
    <property type="entry name" value="Chorismate_lyase_/UTRA_dom_sf"/>
</dbReference>
<dbReference type="RefSeq" id="WP_385875597.1">
    <property type="nucleotide sequence ID" value="NZ_JBHLXE010000013.1"/>
</dbReference>
<keyword evidence="2" id="KW-0238">DNA-binding</keyword>
<dbReference type="InterPro" id="IPR036388">
    <property type="entry name" value="WH-like_DNA-bd_sf"/>
</dbReference>
<evidence type="ECO:0000256" key="1">
    <source>
        <dbReference type="ARBA" id="ARBA00023015"/>
    </source>
</evidence>
<evidence type="ECO:0000256" key="2">
    <source>
        <dbReference type="ARBA" id="ARBA00023125"/>
    </source>
</evidence>
<keyword evidence="3" id="KW-0804">Transcription</keyword>
<dbReference type="Proteomes" id="UP001589758">
    <property type="component" value="Unassembled WGS sequence"/>
</dbReference>
<proteinExistence type="predicted"/>
<dbReference type="PROSITE" id="PS50949">
    <property type="entry name" value="HTH_GNTR"/>
    <property type="match status" value="1"/>
</dbReference>
<dbReference type="PRINTS" id="PR00035">
    <property type="entry name" value="HTHGNTR"/>
</dbReference>
<evidence type="ECO:0000313" key="5">
    <source>
        <dbReference type="EMBL" id="MFC0178713.1"/>
    </source>
</evidence>
<evidence type="ECO:0000259" key="4">
    <source>
        <dbReference type="PROSITE" id="PS50949"/>
    </source>
</evidence>
<dbReference type="SUPFAM" id="SSF64288">
    <property type="entry name" value="Chorismate lyase-like"/>
    <property type="match status" value="1"/>
</dbReference>
<reference evidence="5 6" key="1">
    <citation type="submission" date="2024-09" db="EMBL/GenBank/DDBJ databases">
        <authorList>
            <person name="Sun Q."/>
            <person name="Mori K."/>
        </authorList>
    </citation>
    <scope>NUCLEOTIDE SEQUENCE [LARGE SCALE GENOMIC DNA]</scope>
    <source>
        <strain evidence="5 6">CCM 8545</strain>
    </source>
</reference>
<dbReference type="Gene3D" id="3.40.1410.10">
    <property type="entry name" value="Chorismate lyase-like"/>
    <property type="match status" value="1"/>
</dbReference>
<keyword evidence="1" id="KW-0805">Transcription regulation</keyword>
<name>A0ABV6C6Y2_9GAMM</name>
<dbReference type="EMBL" id="JBHLXE010000013">
    <property type="protein sequence ID" value="MFC0178713.1"/>
    <property type="molecule type" value="Genomic_DNA"/>
</dbReference>
<dbReference type="Gene3D" id="1.10.10.10">
    <property type="entry name" value="Winged helix-like DNA-binding domain superfamily/Winged helix DNA-binding domain"/>
    <property type="match status" value="1"/>
</dbReference>
<dbReference type="PANTHER" id="PTHR44846:SF1">
    <property type="entry name" value="MANNOSYL-D-GLYCERATE TRANSPORT_METABOLISM SYSTEM REPRESSOR MNGR-RELATED"/>
    <property type="match status" value="1"/>
</dbReference>
<evidence type="ECO:0000313" key="6">
    <source>
        <dbReference type="Proteomes" id="UP001589758"/>
    </source>
</evidence>
<dbReference type="Pfam" id="PF07702">
    <property type="entry name" value="UTRA"/>
    <property type="match status" value="1"/>
</dbReference>
<evidence type="ECO:0000256" key="3">
    <source>
        <dbReference type="ARBA" id="ARBA00023163"/>
    </source>
</evidence>
<dbReference type="SMART" id="SM00345">
    <property type="entry name" value="HTH_GNTR"/>
    <property type="match status" value="1"/>
</dbReference>
<feature type="domain" description="HTH gntR-type" evidence="4">
    <location>
        <begin position="4"/>
        <end position="72"/>
    </location>
</feature>
<dbReference type="InterPro" id="IPR011663">
    <property type="entry name" value="UTRA"/>
</dbReference>
<dbReference type="InterPro" id="IPR050679">
    <property type="entry name" value="Bact_HTH_transcr_reg"/>
</dbReference>
<gene>
    <name evidence="5" type="ORF">ACFFIT_01110</name>
</gene>
<dbReference type="SUPFAM" id="SSF46785">
    <property type="entry name" value="Winged helix' DNA-binding domain"/>
    <property type="match status" value="1"/>
</dbReference>
<sequence>MAKQPRYRTIANSIKDLIKQGEFAPGDAISTEAELCKIFGVSRVTVRQALKKLIEEDVLESIQGSGTYVKQALVDYDIYQMTGFEEKFDTSSRHSHSDVLEFTITKPNKNITNTLQLTDNEKVYYIKRVRFIDKKAITLEETWLPLRLFPDLTYETMQGSKYYYIEHMKKMVIDRSEQEILAVMPNKDVCTHLAIPMEQPIIEKISIGYLIDGTRFEYSRNFFKSSEYKFTLTAKRKSIKI</sequence>
<dbReference type="Pfam" id="PF00392">
    <property type="entry name" value="GntR"/>
    <property type="match status" value="1"/>
</dbReference>
<dbReference type="InterPro" id="IPR000524">
    <property type="entry name" value="Tscrpt_reg_HTH_GntR"/>
</dbReference>
<comment type="caution">
    <text evidence="5">The sequence shown here is derived from an EMBL/GenBank/DDBJ whole genome shotgun (WGS) entry which is preliminary data.</text>
</comment>
<dbReference type="InterPro" id="IPR036390">
    <property type="entry name" value="WH_DNA-bd_sf"/>
</dbReference>
<dbReference type="SMART" id="SM00866">
    <property type="entry name" value="UTRA"/>
    <property type="match status" value="1"/>
</dbReference>
<organism evidence="5 6">
    <name type="scientific">Thorsellia kenyensis</name>
    <dbReference type="NCBI Taxonomy" id="1549888"/>
    <lineage>
        <taxon>Bacteria</taxon>
        <taxon>Pseudomonadati</taxon>
        <taxon>Pseudomonadota</taxon>
        <taxon>Gammaproteobacteria</taxon>
        <taxon>Enterobacterales</taxon>
        <taxon>Thorselliaceae</taxon>
        <taxon>Thorsellia</taxon>
    </lineage>
</organism>
<protein>
    <submittedName>
        <fullName evidence="5">GntR family transcriptional regulator</fullName>
    </submittedName>
</protein>